<dbReference type="PANTHER" id="PTHR33495:SF2">
    <property type="entry name" value="ANTI-SIGMA FACTOR ANTAGONIST TM_1081-RELATED"/>
    <property type="match status" value="1"/>
</dbReference>
<dbReference type="SUPFAM" id="SSF52091">
    <property type="entry name" value="SpoIIaa-like"/>
    <property type="match status" value="1"/>
</dbReference>
<proteinExistence type="inferred from homology"/>
<name>A0A543J1J0_9ACTN</name>
<organism evidence="4 5">
    <name type="scientific">Thermopolyspora flexuosa</name>
    <dbReference type="NCBI Taxonomy" id="103836"/>
    <lineage>
        <taxon>Bacteria</taxon>
        <taxon>Bacillati</taxon>
        <taxon>Actinomycetota</taxon>
        <taxon>Actinomycetes</taxon>
        <taxon>Streptosporangiales</taxon>
        <taxon>Streptosporangiaceae</taxon>
        <taxon>Thermopolyspora</taxon>
    </lineage>
</organism>
<accession>A0A543J1J0</accession>
<keyword evidence="5" id="KW-1185">Reference proteome</keyword>
<dbReference type="EMBL" id="VFPQ01000001">
    <property type="protein sequence ID" value="TQM76691.1"/>
    <property type="molecule type" value="Genomic_DNA"/>
</dbReference>
<dbReference type="Pfam" id="PF01740">
    <property type="entry name" value="STAS"/>
    <property type="match status" value="1"/>
</dbReference>
<dbReference type="GO" id="GO:0043856">
    <property type="term" value="F:anti-sigma factor antagonist activity"/>
    <property type="evidence" value="ECO:0007669"/>
    <property type="project" value="InterPro"/>
</dbReference>
<comment type="caution">
    <text evidence="4">The sequence shown here is derived from an EMBL/GenBank/DDBJ whole genome shotgun (WGS) entry which is preliminary data.</text>
</comment>
<evidence type="ECO:0000256" key="1">
    <source>
        <dbReference type="ARBA" id="ARBA00009013"/>
    </source>
</evidence>
<dbReference type="PANTHER" id="PTHR33495">
    <property type="entry name" value="ANTI-SIGMA FACTOR ANTAGONIST TM_1081-RELATED-RELATED"/>
    <property type="match status" value="1"/>
</dbReference>
<dbReference type="AlphaFoldDB" id="A0A543J1J0"/>
<dbReference type="Proteomes" id="UP000319213">
    <property type="component" value="Unassembled WGS sequence"/>
</dbReference>
<feature type="domain" description="STAS" evidence="3">
    <location>
        <begin position="56"/>
        <end position="153"/>
    </location>
</feature>
<reference evidence="4 5" key="1">
    <citation type="submission" date="2019-06" db="EMBL/GenBank/DDBJ databases">
        <title>Sequencing the genomes of 1000 actinobacteria strains.</title>
        <authorList>
            <person name="Klenk H.-P."/>
        </authorList>
    </citation>
    <scope>NUCLEOTIDE SEQUENCE [LARGE SCALE GENOMIC DNA]</scope>
    <source>
        <strain evidence="4 5">DSM 43186</strain>
    </source>
</reference>
<dbReference type="CDD" id="cd07043">
    <property type="entry name" value="STAS_anti-anti-sigma_factors"/>
    <property type="match status" value="1"/>
</dbReference>
<sequence>MESTHGSFPIPLGDDGVTAVRGVNGAALTSFTSVRRPTRIGAPAIPLRTVTRVGADGAPVIEVHGELDIVTAGPLREVIESVAETRCAIITVDLAGVPFCDLVGLEELVKAADGLAARCGRLTLANPPSSLRRLLQVTGLSRRFHRIIDAGTD</sequence>
<evidence type="ECO:0000259" key="3">
    <source>
        <dbReference type="PROSITE" id="PS50801"/>
    </source>
</evidence>
<evidence type="ECO:0000313" key="4">
    <source>
        <dbReference type="EMBL" id="TQM76691.1"/>
    </source>
</evidence>
<comment type="similarity">
    <text evidence="1 2">Belongs to the anti-sigma-factor antagonist family.</text>
</comment>
<gene>
    <name evidence="4" type="ORF">FHX40_3436</name>
</gene>
<dbReference type="PROSITE" id="PS50801">
    <property type="entry name" value="STAS"/>
    <property type="match status" value="1"/>
</dbReference>
<dbReference type="InterPro" id="IPR002645">
    <property type="entry name" value="STAS_dom"/>
</dbReference>
<evidence type="ECO:0000256" key="2">
    <source>
        <dbReference type="RuleBase" id="RU003749"/>
    </source>
</evidence>
<protein>
    <recommendedName>
        <fullName evidence="2">Anti-sigma factor antagonist</fullName>
    </recommendedName>
</protein>
<dbReference type="OrthoDB" id="3294096at2"/>
<dbReference type="InterPro" id="IPR003658">
    <property type="entry name" value="Anti-sigma_ant"/>
</dbReference>
<dbReference type="Gene3D" id="3.30.750.24">
    <property type="entry name" value="STAS domain"/>
    <property type="match status" value="1"/>
</dbReference>
<dbReference type="InterPro" id="IPR036513">
    <property type="entry name" value="STAS_dom_sf"/>
</dbReference>
<evidence type="ECO:0000313" key="5">
    <source>
        <dbReference type="Proteomes" id="UP000319213"/>
    </source>
</evidence>
<dbReference type="NCBIfam" id="TIGR00377">
    <property type="entry name" value="ant_ant_sig"/>
    <property type="match status" value="1"/>
</dbReference>